<dbReference type="STRING" id="265719.SAMN04488509_101898"/>
<dbReference type="AlphaFoldDB" id="A0A1G6T627"/>
<evidence type="ECO:0000259" key="3">
    <source>
        <dbReference type="PROSITE" id="PS50110"/>
    </source>
</evidence>
<dbReference type="PANTHER" id="PTHR44591:SF19">
    <property type="entry name" value="TWO-COMPONENT RESPONSE REGULATOR-RELATED"/>
    <property type="match status" value="1"/>
</dbReference>
<sequence>MALRPQILCIDDEPAVLEGLELSLHGAGEVHTAESGAEALDIASRLPRLALVICDMRMPVRDGARVLQDFHQAHPDATRILLTGYTDISDAIAAVNHGRIFRFLTKPCEREVLHASVRDGLRQHELVRAERELLEHTLKGAIDAMTDALAMASPAVFGQAQRVRSLCAALAVRLNGRSDWVLEIAAMLLHLGLVSLPEDIQKRLLQGEDPDPRQRQLVAQGFSHALESLQQVPRLGPVRDVIRLAEPLSGGNLEWQPDQREAIRQWSAILRTARSFVRLEANGFPADAAVAKLRPSLDPTLTEALAALVGSGDQGGELREVGLAALEAGMVLAKPLYTEGGQLLAPAGYEIRQGFARRLAELRPEMRTARFAVIVPKRETAESAGAAVPEA</sequence>
<dbReference type="RefSeq" id="WP_091239290.1">
    <property type="nucleotide sequence ID" value="NZ_FNAG01000001.1"/>
</dbReference>
<name>A0A1G6T627_9GAMM</name>
<evidence type="ECO:0000256" key="2">
    <source>
        <dbReference type="PROSITE-ProRule" id="PRU00169"/>
    </source>
</evidence>
<dbReference type="PROSITE" id="PS50110">
    <property type="entry name" value="RESPONSE_REGULATORY"/>
    <property type="match status" value="1"/>
</dbReference>
<dbReference type="CDD" id="cd17569">
    <property type="entry name" value="REC_HupR-like"/>
    <property type="match status" value="1"/>
</dbReference>
<feature type="domain" description="Response regulatory" evidence="3">
    <location>
        <begin position="6"/>
        <end position="121"/>
    </location>
</feature>
<organism evidence="4 5">
    <name type="scientific">Aquimonas voraii</name>
    <dbReference type="NCBI Taxonomy" id="265719"/>
    <lineage>
        <taxon>Bacteria</taxon>
        <taxon>Pseudomonadati</taxon>
        <taxon>Pseudomonadota</taxon>
        <taxon>Gammaproteobacteria</taxon>
        <taxon>Lysobacterales</taxon>
        <taxon>Lysobacteraceae</taxon>
        <taxon>Aquimonas</taxon>
    </lineage>
</organism>
<dbReference type="Pfam" id="PF00072">
    <property type="entry name" value="Response_reg"/>
    <property type="match status" value="1"/>
</dbReference>
<keyword evidence="1 2" id="KW-0597">Phosphoprotein</keyword>
<dbReference type="EMBL" id="FNAG01000001">
    <property type="protein sequence ID" value="SDD24499.1"/>
    <property type="molecule type" value="Genomic_DNA"/>
</dbReference>
<dbReference type="InterPro" id="IPR001789">
    <property type="entry name" value="Sig_transdc_resp-reg_receiver"/>
</dbReference>
<feature type="modified residue" description="4-aspartylphosphate" evidence="2">
    <location>
        <position position="55"/>
    </location>
</feature>
<dbReference type="OrthoDB" id="9802066at2"/>
<dbReference type="InterPro" id="IPR011006">
    <property type="entry name" value="CheY-like_superfamily"/>
</dbReference>
<dbReference type="PANTHER" id="PTHR44591">
    <property type="entry name" value="STRESS RESPONSE REGULATOR PROTEIN 1"/>
    <property type="match status" value="1"/>
</dbReference>
<dbReference type="Pfam" id="PF13487">
    <property type="entry name" value="HD_5"/>
    <property type="match status" value="1"/>
</dbReference>
<dbReference type="SUPFAM" id="SSF52172">
    <property type="entry name" value="CheY-like"/>
    <property type="match status" value="1"/>
</dbReference>
<dbReference type="InterPro" id="IPR050595">
    <property type="entry name" value="Bact_response_regulator"/>
</dbReference>
<dbReference type="Gene3D" id="1.10.3210.10">
    <property type="entry name" value="Hypothetical protein af1432"/>
    <property type="match status" value="1"/>
</dbReference>
<protein>
    <submittedName>
        <fullName evidence="4">Response regulator receiver domain-containing protein</fullName>
    </submittedName>
</protein>
<gene>
    <name evidence="4" type="ORF">SAMN04488509_101898</name>
</gene>
<accession>A0A1G6T627</accession>
<proteinExistence type="predicted"/>
<reference evidence="4 5" key="1">
    <citation type="submission" date="2016-10" db="EMBL/GenBank/DDBJ databases">
        <authorList>
            <person name="de Groot N.N."/>
        </authorList>
    </citation>
    <scope>NUCLEOTIDE SEQUENCE [LARGE SCALE GENOMIC DNA]</scope>
    <source>
        <strain evidence="4 5">DSM 16957</strain>
    </source>
</reference>
<evidence type="ECO:0000313" key="5">
    <source>
        <dbReference type="Proteomes" id="UP000199603"/>
    </source>
</evidence>
<dbReference type="SMART" id="SM00448">
    <property type="entry name" value="REC"/>
    <property type="match status" value="1"/>
</dbReference>
<dbReference type="Gene3D" id="3.40.50.2300">
    <property type="match status" value="1"/>
</dbReference>
<keyword evidence="5" id="KW-1185">Reference proteome</keyword>
<evidence type="ECO:0000256" key="1">
    <source>
        <dbReference type="ARBA" id="ARBA00022553"/>
    </source>
</evidence>
<dbReference type="GO" id="GO:0000160">
    <property type="term" value="P:phosphorelay signal transduction system"/>
    <property type="evidence" value="ECO:0007669"/>
    <property type="project" value="InterPro"/>
</dbReference>
<dbReference type="Proteomes" id="UP000199603">
    <property type="component" value="Unassembled WGS sequence"/>
</dbReference>
<evidence type="ECO:0000313" key="4">
    <source>
        <dbReference type="EMBL" id="SDD24499.1"/>
    </source>
</evidence>